<dbReference type="Proteomes" id="UP000287171">
    <property type="component" value="Unassembled WGS sequence"/>
</dbReference>
<evidence type="ECO:0000313" key="3">
    <source>
        <dbReference type="Proteomes" id="UP000287171"/>
    </source>
</evidence>
<keyword evidence="1" id="KW-1133">Transmembrane helix</keyword>
<dbReference type="OrthoDB" id="9835275at2"/>
<protein>
    <recommendedName>
        <fullName evidence="4">DUF5666 domain-containing protein</fullName>
    </recommendedName>
</protein>
<keyword evidence="1" id="KW-0472">Membrane</keyword>
<name>A0A402BIC4_9CHLR</name>
<evidence type="ECO:0000313" key="2">
    <source>
        <dbReference type="EMBL" id="GCE31066.1"/>
    </source>
</evidence>
<keyword evidence="1" id="KW-0812">Transmembrane</keyword>
<dbReference type="RefSeq" id="WP_126631074.1">
    <property type="nucleotide sequence ID" value="NZ_BIFT01000002.1"/>
</dbReference>
<reference evidence="3" key="1">
    <citation type="submission" date="2018-12" db="EMBL/GenBank/DDBJ databases">
        <title>Tengunoibacter tsumagoiensis gen. nov., sp. nov., Dictyobacter kobayashii sp. nov., D. alpinus sp. nov., and D. joshuensis sp. nov. and description of Dictyobacteraceae fam. nov. within the order Ktedonobacterales isolated from Tengu-no-mugimeshi.</title>
        <authorList>
            <person name="Wang C.M."/>
            <person name="Zheng Y."/>
            <person name="Sakai Y."/>
            <person name="Toyoda A."/>
            <person name="Minakuchi Y."/>
            <person name="Abe K."/>
            <person name="Yokota A."/>
            <person name="Yabe S."/>
        </authorList>
    </citation>
    <scope>NUCLEOTIDE SEQUENCE [LARGE SCALE GENOMIC DNA]</scope>
    <source>
        <strain evidence="3">Uno16</strain>
    </source>
</reference>
<feature type="transmembrane region" description="Helical" evidence="1">
    <location>
        <begin position="15"/>
        <end position="33"/>
    </location>
</feature>
<keyword evidence="3" id="KW-1185">Reference proteome</keyword>
<gene>
    <name evidence="2" type="ORF">KDA_65500</name>
</gene>
<sequence>MPEAKKGRSGPPGRVLPIILILLLAAAIGYLLYTNHSLTLQGSLPTTNIQLASASSGSSTNVMCEIISTSTNHSLTGYVLERSNDGSYVRTQHTITVTWKSSQNVTMGHDKDLQPGAIVQASGQLDTAKVLHADQISVVTNYLKVK</sequence>
<accession>A0A402BIC4</accession>
<comment type="caution">
    <text evidence="2">The sequence shown here is derived from an EMBL/GenBank/DDBJ whole genome shotgun (WGS) entry which is preliminary data.</text>
</comment>
<evidence type="ECO:0008006" key="4">
    <source>
        <dbReference type="Google" id="ProtNLM"/>
    </source>
</evidence>
<proteinExistence type="predicted"/>
<organism evidence="2 3">
    <name type="scientific">Dictyobacter alpinus</name>
    <dbReference type="NCBI Taxonomy" id="2014873"/>
    <lineage>
        <taxon>Bacteria</taxon>
        <taxon>Bacillati</taxon>
        <taxon>Chloroflexota</taxon>
        <taxon>Ktedonobacteria</taxon>
        <taxon>Ktedonobacterales</taxon>
        <taxon>Dictyobacteraceae</taxon>
        <taxon>Dictyobacter</taxon>
    </lineage>
</organism>
<evidence type="ECO:0000256" key="1">
    <source>
        <dbReference type="SAM" id="Phobius"/>
    </source>
</evidence>
<dbReference type="AlphaFoldDB" id="A0A402BIC4"/>
<dbReference type="EMBL" id="BIFT01000002">
    <property type="protein sequence ID" value="GCE31066.1"/>
    <property type="molecule type" value="Genomic_DNA"/>
</dbReference>